<dbReference type="InterPro" id="IPR007235">
    <property type="entry name" value="Glyco_trans_28_C"/>
</dbReference>
<evidence type="ECO:0000256" key="3">
    <source>
        <dbReference type="ARBA" id="ARBA00022676"/>
    </source>
</evidence>
<dbReference type="Gene3D" id="3.40.50.2000">
    <property type="entry name" value="Glycogen Phosphorylase B"/>
    <property type="match status" value="2"/>
</dbReference>
<evidence type="ECO:0000256" key="4">
    <source>
        <dbReference type="ARBA" id="ARBA00022679"/>
    </source>
</evidence>
<evidence type="ECO:0000256" key="2">
    <source>
        <dbReference type="ARBA" id="ARBA00022618"/>
    </source>
</evidence>
<feature type="transmembrane region" description="Helical" evidence="11">
    <location>
        <begin position="67"/>
        <end position="88"/>
    </location>
</feature>
<keyword evidence="8 10" id="KW-0131">Cell cycle</keyword>
<feature type="binding site" evidence="10">
    <location>
        <position position="245"/>
    </location>
    <ligand>
        <name>UDP-N-acetyl-alpha-D-glucosamine</name>
        <dbReference type="ChEBI" id="CHEBI:57705"/>
    </ligand>
</feature>
<evidence type="ECO:0000256" key="7">
    <source>
        <dbReference type="ARBA" id="ARBA00023136"/>
    </source>
</evidence>
<dbReference type="GO" id="GO:0009252">
    <property type="term" value="P:peptidoglycan biosynthetic process"/>
    <property type="evidence" value="ECO:0007669"/>
    <property type="project" value="UniProtKB-UniRule"/>
</dbReference>
<accession>A0AA43Q499</accession>
<dbReference type="NCBIfam" id="TIGR01133">
    <property type="entry name" value="murG"/>
    <property type="match status" value="1"/>
</dbReference>
<feature type="binding site" evidence="10">
    <location>
        <position position="194"/>
    </location>
    <ligand>
        <name>UDP-N-acetyl-alpha-D-glucosamine</name>
        <dbReference type="ChEBI" id="CHEBI:57705"/>
    </ligand>
</feature>
<evidence type="ECO:0000256" key="8">
    <source>
        <dbReference type="ARBA" id="ARBA00023306"/>
    </source>
</evidence>
<reference evidence="14" key="1">
    <citation type="submission" date="2023-01" db="EMBL/GenBank/DDBJ databases">
        <title>Biogeochemical cycle of methane in antarctic sediments.</title>
        <authorList>
            <person name="Roldan D.M."/>
            <person name="Menes R.J."/>
        </authorList>
    </citation>
    <scope>NUCLEOTIDE SEQUENCE [LARGE SCALE GENOMIC DNA]</scope>
    <source>
        <strain evidence="14">K-2018 MAG008</strain>
    </source>
</reference>
<keyword evidence="11" id="KW-1133">Transmembrane helix</keyword>
<comment type="subcellular location">
    <subcellularLocation>
        <location evidence="10">Cell membrane</location>
        <topology evidence="10">Peripheral membrane protein</topology>
        <orientation evidence="10">Cytoplasmic side</orientation>
    </subcellularLocation>
</comment>
<comment type="caution">
    <text evidence="10">Lacks conserved residue(s) required for the propagation of feature annotation.</text>
</comment>
<keyword evidence="5 10" id="KW-0133">Cell shape</keyword>
<feature type="binding site" evidence="10">
    <location>
        <position position="124"/>
    </location>
    <ligand>
        <name>UDP-N-acetyl-alpha-D-glucosamine</name>
        <dbReference type="ChEBI" id="CHEBI:57705"/>
    </ligand>
</feature>
<dbReference type="GO" id="GO:0008360">
    <property type="term" value="P:regulation of cell shape"/>
    <property type="evidence" value="ECO:0007669"/>
    <property type="project" value="UniProtKB-KW"/>
</dbReference>
<protein>
    <recommendedName>
        <fullName evidence="10">UDP-N-acetylglucosamine--N-acetylmuramyl-(pentapeptide) pyrophosphoryl-undecaprenol N-acetylglucosamine transferase</fullName>
        <ecNumber evidence="10">2.4.1.227</ecNumber>
    </recommendedName>
    <alternativeName>
        <fullName evidence="10">Undecaprenyl-PP-MurNAc-pentapeptide-UDPGlcNAc GlcNAc transferase</fullName>
    </alternativeName>
</protein>
<dbReference type="HAMAP" id="MF_00033">
    <property type="entry name" value="MurG"/>
    <property type="match status" value="1"/>
</dbReference>
<feature type="binding site" evidence="10">
    <location>
        <position position="290"/>
    </location>
    <ligand>
        <name>UDP-N-acetyl-alpha-D-glucosamine</name>
        <dbReference type="ChEBI" id="CHEBI:57705"/>
    </ligand>
</feature>
<keyword evidence="6 10" id="KW-0573">Peptidoglycan synthesis</keyword>
<evidence type="ECO:0000256" key="11">
    <source>
        <dbReference type="SAM" id="Phobius"/>
    </source>
</evidence>
<dbReference type="GO" id="GO:0051301">
    <property type="term" value="P:cell division"/>
    <property type="evidence" value="ECO:0007669"/>
    <property type="project" value="UniProtKB-KW"/>
</dbReference>
<dbReference type="PANTHER" id="PTHR21015:SF22">
    <property type="entry name" value="GLYCOSYLTRANSFERASE"/>
    <property type="match status" value="1"/>
</dbReference>
<sequence>MVKRIVIMAGGTGGHVFPALAVAQELIEKGWQVSWLGTQKGLEGRVIPDQGIDIDWLSVAGVRGKGWLSKITAVLLLMKACIQALIILQKRKPDVVLGMGGFVAGPGGLMAKLLGIPLIIHEQNRVPGTTNRLLARMANQVLEAFPGSFDKKLKAKFTGNPLRKQFVIALNPSATAPGVAEGLRGINILVVGGSQGAQILNEVVPEALAELKNATVRHQTGAAMQQQVESRYKALGVNAKVSAFIEDMVSVYQWADLVICRSGAMTVSEVAAVGLPAIFVPLPGAIDDHQTANARYLTDAGAGQLLRQKDLNAITLVEQITKVIKQLDVMSKTAKKYARLDATKIVAGICMTEAGL</sequence>
<evidence type="ECO:0000256" key="10">
    <source>
        <dbReference type="HAMAP-Rule" id="MF_00033"/>
    </source>
</evidence>
<dbReference type="SUPFAM" id="SSF53756">
    <property type="entry name" value="UDP-Glycosyltransferase/glycogen phosphorylase"/>
    <property type="match status" value="1"/>
</dbReference>
<organism evidence="14 15">
    <name type="scientific">Candidatus Methylobacter titanis</name>
    <dbReference type="NCBI Taxonomy" id="3053457"/>
    <lineage>
        <taxon>Bacteria</taxon>
        <taxon>Pseudomonadati</taxon>
        <taxon>Pseudomonadota</taxon>
        <taxon>Gammaproteobacteria</taxon>
        <taxon>Methylococcales</taxon>
        <taxon>Methylococcaceae</taxon>
        <taxon>Methylobacter</taxon>
    </lineage>
</organism>
<dbReference type="AlphaFoldDB" id="A0AA43Q499"/>
<evidence type="ECO:0000313" key="14">
    <source>
        <dbReference type="EMBL" id="MDI1230147.1"/>
    </source>
</evidence>
<dbReference type="GO" id="GO:0005975">
    <property type="term" value="P:carbohydrate metabolic process"/>
    <property type="evidence" value="ECO:0007669"/>
    <property type="project" value="InterPro"/>
</dbReference>
<dbReference type="GO" id="GO:0071555">
    <property type="term" value="P:cell wall organization"/>
    <property type="evidence" value="ECO:0007669"/>
    <property type="project" value="UniProtKB-KW"/>
</dbReference>
<feature type="domain" description="Glycosyl transferase family 28 C-terminal" evidence="13">
    <location>
        <begin position="188"/>
        <end position="337"/>
    </location>
</feature>
<evidence type="ECO:0000259" key="12">
    <source>
        <dbReference type="Pfam" id="PF03033"/>
    </source>
</evidence>
<evidence type="ECO:0000256" key="9">
    <source>
        <dbReference type="ARBA" id="ARBA00023316"/>
    </source>
</evidence>
<evidence type="ECO:0000256" key="1">
    <source>
        <dbReference type="ARBA" id="ARBA00022475"/>
    </source>
</evidence>
<dbReference type="Proteomes" id="UP001160519">
    <property type="component" value="Unassembled WGS sequence"/>
</dbReference>
<gene>
    <name evidence="10 14" type="primary">murG</name>
    <name evidence="14" type="ORF">PSU93_03235</name>
</gene>
<feature type="binding site" evidence="10">
    <location>
        <begin position="12"/>
        <end position="14"/>
    </location>
    <ligand>
        <name>UDP-N-acetyl-alpha-D-glucosamine</name>
        <dbReference type="ChEBI" id="CHEBI:57705"/>
    </ligand>
</feature>
<evidence type="ECO:0000256" key="5">
    <source>
        <dbReference type="ARBA" id="ARBA00022960"/>
    </source>
</evidence>
<dbReference type="InterPro" id="IPR004276">
    <property type="entry name" value="GlycoTrans_28_N"/>
</dbReference>
<dbReference type="CDD" id="cd03785">
    <property type="entry name" value="GT28_MurG"/>
    <property type="match status" value="1"/>
</dbReference>
<feature type="domain" description="Glycosyltransferase family 28 N-terminal" evidence="12">
    <location>
        <begin position="5"/>
        <end position="142"/>
    </location>
</feature>
<comment type="catalytic activity">
    <reaction evidence="10">
        <text>di-trans,octa-cis-undecaprenyl diphospho-N-acetyl-alpha-D-muramoyl-L-alanyl-D-glutamyl-meso-2,6-diaminopimeloyl-D-alanyl-D-alanine + UDP-N-acetyl-alpha-D-glucosamine = di-trans,octa-cis-undecaprenyl diphospho-[N-acetyl-alpha-D-glucosaminyl-(1-&gt;4)]-N-acetyl-alpha-D-muramoyl-L-alanyl-D-glutamyl-meso-2,6-diaminopimeloyl-D-alanyl-D-alanine + UDP + H(+)</text>
        <dbReference type="Rhea" id="RHEA:31227"/>
        <dbReference type="ChEBI" id="CHEBI:15378"/>
        <dbReference type="ChEBI" id="CHEBI:57705"/>
        <dbReference type="ChEBI" id="CHEBI:58223"/>
        <dbReference type="ChEBI" id="CHEBI:61387"/>
        <dbReference type="ChEBI" id="CHEBI:61388"/>
        <dbReference type="EC" id="2.4.1.227"/>
    </reaction>
</comment>
<evidence type="ECO:0000256" key="6">
    <source>
        <dbReference type="ARBA" id="ARBA00022984"/>
    </source>
</evidence>
<keyword evidence="3 10" id="KW-0328">Glycosyltransferase</keyword>
<dbReference type="GO" id="GO:0050511">
    <property type="term" value="F:undecaprenyldiphospho-muramoylpentapeptide beta-N-acetylglucosaminyltransferase activity"/>
    <property type="evidence" value="ECO:0007669"/>
    <property type="project" value="UniProtKB-UniRule"/>
</dbReference>
<evidence type="ECO:0000313" key="15">
    <source>
        <dbReference type="Proteomes" id="UP001160519"/>
    </source>
</evidence>
<dbReference type="EC" id="2.4.1.227" evidence="10"/>
<dbReference type="Pfam" id="PF04101">
    <property type="entry name" value="Glyco_tran_28_C"/>
    <property type="match status" value="1"/>
</dbReference>
<comment type="pathway">
    <text evidence="10">Cell wall biogenesis; peptidoglycan biosynthesis.</text>
</comment>
<proteinExistence type="inferred from homology"/>
<comment type="similarity">
    <text evidence="10">Belongs to the glycosyltransferase 28 family. MurG subfamily.</text>
</comment>
<comment type="caution">
    <text evidence="14">The sequence shown here is derived from an EMBL/GenBank/DDBJ whole genome shotgun (WGS) entry which is preliminary data.</text>
</comment>
<feature type="transmembrane region" description="Helical" evidence="11">
    <location>
        <begin position="95"/>
        <end position="120"/>
    </location>
</feature>
<feature type="binding site" evidence="10">
    <location>
        <position position="163"/>
    </location>
    <ligand>
        <name>UDP-N-acetyl-alpha-D-glucosamine</name>
        <dbReference type="ChEBI" id="CHEBI:57705"/>
    </ligand>
</feature>
<dbReference type="InterPro" id="IPR006009">
    <property type="entry name" value="GlcNAc_MurG"/>
</dbReference>
<keyword evidence="1 10" id="KW-1003">Cell membrane</keyword>
<keyword evidence="2 10" id="KW-0132">Cell division</keyword>
<keyword evidence="15" id="KW-1185">Reference proteome</keyword>
<name>A0AA43Q499_9GAMM</name>
<keyword evidence="4 10" id="KW-0808">Transferase</keyword>
<keyword evidence="9 10" id="KW-0961">Cell wall biogenesis/degradation</keyword>
<dbReference type="Pfam" id="PF03033">
    <property type="entry name" value="Glyco_transf_28"/>
    <property type="match status" value="1"/>
</dbReference>
<keyword evidence="11" id="KW-0812">Transmembrane</keyword>
<keyword evidence="7 10" id="KW-0472">Membrane</keyword>
<dbReference type="EMBL" id="JAQSDF010000005">
    <property type="protein sequence ID" value="MDI1230147.1"/>
    <property type="molecule type" value="Genomic_DNA"/>
</dbReference>
<comment type="function">
    <text evidence="10">Cell wall formation. Catalyzes the transfer of a GlcNAc subunit on undecaprenyl-pyrophosphoryl-MurNAc-pentapeptide (lipid intermediate I) to form undecaprenyl-pyrophosphoryl-MurNAc-(pentapeptide)GlcNAc (lipid intermediate II).</text>
</comment>
<evidence type="ECO:0000259" key="13">
    <source>
        <dbReference type="Pfam" id="PF04101"/>
    </source>
</evidence>
<dbReference type="PANTHER" id="PTHR21015">
    <property type="entry name" value="UDP-N-ACETYLGLUCOSAMINE--N-ACETYLMURAMYL-(PENTAPEPTIDE) PYROPHOSPHORYL-UNDECAPRENOL N-ACETYLGLUCOSAMINE TRANSFERASE 1"/>
    <property type="match status" value="1"/>
</dbReference>
<dbReference type="GO" id="GO:0005886">
    <property type="term" value="C:plasma membrane"/>
    <property type="evidence" value="ECO:0007669"/>
    <property type="project" value="UniProtKB-SubCell"/>
</dbReference>